<evidence type="ECO:0000313" key="2">
    <source>
        <dbReference type="Proteomes" id="UP000217289"/>
    </source>
</evidence>
<name>A0A250II25_9BACT</name>
<reference evidence="1 2" key="1">
    <citation type="submission" date="2017-06" db="EMBL/GenBank/DDBJ databases">
        <authorList>
            <person name="Kim H.J."/>
            <person name="Triplett B.A."/>
        </authorList>
    </citation>
    <scope>NUCLEOTIDE SEQUENCE [LARGE SCALE GENOMIC DNA]</scope>
    <source>
        <strain evidence="1 2">DSM 14713</strain>
    </source>
</reference>
<sequence>MPVPQSVITDYGFRVHAPGYITPADARAWFEDLRGRVLALDGRPFGLLMDSRTQRSNPPDTQEFIRTAMAWLREQGLERSAVVLDSTVALIPLLRAAKSTGVYAYERYLDAEKDTQWEQKAEDWIVRGIDPDLTQPPAKPSR</sequence>
<accession>A0A250II25</accession>
<protein>
    <recommendedName>
        <fullName evidence="3">STAS/SEC14 domain-containing protein</fullName>
    </recommendedName>
</protein>
<gene>
    <name evidence="1" type="ORF">MEBOL_004345</name>
</gene>
<dbReference type="RefSeq" id="WP_095979287.1">
    <property type="nucleotide sequence ID" value="NZ_CP022163.1"/>
</dbReference>
<dbReference type="EMBL" id="CP022163">
    <property type="protein sequence ID" value="ATB30883.1"/>
    <property type="molecule type" value="Genomic_DNA"/>
</dbReference>
<proteinExistence type="predicted"/>
<dbReference type="Proteomes" id="UP000217289">
    <property type="component" value="Chromosome"/>
</dbReference>
<dbReference type="AlphaFoldDB" id="A0A250II25"/>
<evidence type="ECO:0008006" key="3">
    <source>
        <dbReference type="Google" id="ProtNLM"/>
    </source>
</evidence>
<dbReference type="OrthoDB" id="9154248at2"/>
<organism evidence="1 2">
    <name type="scientific">Melittangium boletus DSM 14713</name>
    <dbReference type="NCBI Taxonomy" id="1294270"/>
    <lineage>
        <taxon>Bacteria</taxon>
        <taxon>Pseudomonadati</taxon>
        <taxon>Myxococcota</taxon>
        <taxon>Myxococcia</taxon>
        <taxon>Myxococcales</taxon>
        <taxon>Cystobacterineae</taxon>
        <taxon>Archangiaceae</taxon>
        <taxon>Melittangium</taxon>
    </lineage>
</organism>
<keyword evidence="2" id="KW-1185">Reference proteome</keyword>
<dbReference type="KEGG" id="mbd:MEBOL_004345"/>
<evidence type="ECO:0000313" key="1">
    <source>
        <dbReference type="EMBL" id="ATB30883.1"/>
    </source>
</evidence>